<dbReference type="Pfam" id="PF00687">
    <property type="entry name" value="Ribosomal_L1"/>
    <property type="match status" value="1"/>
</dbReference>
<feature type="compositionally biased region" description="Basic and acidic residues" evidence="11">
    <location>
        <begin position="262"/>
        <end position="284"/>
    </location>
</feature>
<comment type="function">
    <text evidence="8">Regulates cellular senescence through inhibition of PTEN translation. Acts as a pro-apoptotic regulator in response to DNA damage.</text>
</comment>
<dbReference type="Gene3D" id="3.40.50.790">
    <property type="match status" value="1"/>
</dbReference>
<evidence type="ECO:0000256" key="3">
    <source>
        <dbReference type="ARBA" id="ARBA00022553"/>
    </source>
</evidence>
<dbReference type="Proteomes" id="UP001454036">
    <property type="component" value="Unassembled WGS sequence"/>
</dbReference>
<evidence type="ECO:0000256" key="9">
    <source>
        <dbReference type="ARBA" id="ARBA00061550"/>
    </source>
</evidence>
<comment type="subcellular location">
    <subcellularLocation>
        <location evidence="1">Nucleus</location>
        <location evidence="1">Nucleolus</location>
    </subcellularLocation>
</comment>
<keyword evidence="12" id="KW-0689">Ribosomal protein</keyword>
<dbReference type="InterPro" id="IPR050257">
    <property type="entry name" value="eL8/uL1-like"/>
</dbReference>
<gene>
    <name evidence="12" type="ORF">LIER_13336</name>
</gene>
<feature type="compositionally biased region" description="Basic residues" evidence="11">
    <location>
        <begin position="369"/>
        <end position="379"/>
    </location>
</feature>
<dbReference type="CDD" id="cd00403">
    <property type="entry name" value="Ribosomal_L1"/>
    <property type="match status" value="1"/>
</dbReference>
<evidence type="ECO:0000256" key="10">
    <source>
        <dbReference type="ARBA" id="ARBA00070787"/>
    </source>
</evidence>
<keyword evidence="6" id="KW-0175">Coiled coil</keyword>
<keyword evidence="4" id="KW-0832">Ubl conjugation</keyword>
<sequence length="486" mass="54190">MSAAANSSTVASTTINSAVSALLKWKESNSATQKLKLIPDDEFIYLILTLKKIPPKPRTNAYKIPLPHPLYSSPEICLFIDDRPGSKPEYQNVKEIIRAQNLNIGKVIRLSKLKSNYKAFEAKRKLCDCFDLFLADKRIVHFLPKLLGGMFFKKKKIPVPVDMGKNWKGKVEGAASDGLLYFRTGTCCVVKVARGGMEKSEIVENVRRGVDGVVGFVPKKWGGVRSLHLKMVDSVALPVYQALPDLKLRIEGARMEVVDGREEVKGESLKGDVDGDGVSSERKSGGKKKKDKGRIHEVRYMDVGLIEDEFGSEGSDGEGENERDVSDDEGQASRGDELVGKKRKKVDVEDVVNDNESDGADDVVVEKTKKGKGLKKTKKGYMQDDDMDSDDVEIKKTEKGKGVKRQVVPPMDVRKPESLRKQKKAVKLVRVVTRKKGVETQVVPPMDVRIREPMKKKTLVGIRTREKVVNELVMKKGNKKIEAKKE</sequence>
<dbReference type="GO" id="GO:0005840">
    <property type="term" value="C:ribosome"/>
    <property type="evidence" value="ECO:0007669"/>
    <property type="project" value="UniProtKB-KW"/>
</dbReference>
<accession>A0AAV3PVH2</accession>
<feature type="region of interest" description="Disordered" evidence="11">
    <location>
        <begin position="262"/>
        <end position="293"/>
    </location>
</feature>
<evidence type="ECO:0000256" key="6">
    <source>
        <dbReference type="ARBA" id="ARBA00023054"/>
    </source>
</evidence>
<dbReference type="GO" id="GO:0003723">
    <property type="term" value="F:RNA binding"/>
    <property type="evidence" value="ECO:0007669"/>
    <property type="project" value="InterPro"/>
</dbReference>
<comment type="similarity">
    <text evidence="9">Belongs to the universal ribosomal protein uL1 family. Highly divergent.</text>
</comment>
<dbReference type="InterPro" id="IPR023674">
    <property type="entry name" value="Ribosomal_uL1-like"/>
</dbReference>
<organism evidence="12 13">
    <name type="scientific">Lithospermum erythrorhizon</name>
    <name type="common">Purple gromwell</name>
    <name type="synonym">Lithospermum officinale var. erythrorhizon</name>
    <dbReference type="NCBI Taxonomy" id="34254"/>
    <lineage>
        <taxon>Eukaryota</taxon>
        <taxon>Viridiplantae</taxon>
        <taxon>Streptophyta</taxon>
        <taxon>Embryophyta</taxon>
        <taxon>Tracheophyta</taxon>
        <taxon>Spermatophyta</taxon>
        <taxon>Magnoliopsida</taxon>
        <taxon>eudicotyledons</taxon>
        <taxon>Gunneridae</taxon>
        <taxon>Pentapetalae</taxon>
        <taxon>asterids</taxon>
        <taxon>lamiids</taxon>
        <taxon>Boraginales</taxon>
        <taxon>Boraginaceae</taxon>
        <taxon>Boraginoideae</taxon>
        <taxon>Lithospermeae</taxon>
        <taxon>Lithospermum</taxon>
    </lineage>
</organism>
<dbReference type="PANTHER" id="PTHR23105">
    <property type="entry name" value="RIBOSOMAL PROTEIN L7AE FAMILY MEMBER"/>
    <property type="match status" value="1"/>
</dbReference>
<evidence type="ECO:0000256" key="5">
    <source>
        <dbReference type="ARBA" id="ARBA00022990"/>
    </source>
</evidence>
<feature type="region of interest" description="Disordered" evidence="11">
    <location>
        <begin position="368"/>
        <end position="389"/>
    </location>
</feature>
<name>A0AAV3PVH2_LITER</name>
<evidence type="ECO:0000256" key="2">
    <source>
        <dbReference type="ARBA" id="ARBA00022499"/>
    </source>
</evidence>
<comment type="caution">
    <text evidence="12">The sequence shown here is derived from an EMBL/GenBank/DDBJ whole genome shotgun (WGS) entry which is preliminary data.</text>
</comment>
<keyword evidence="7" id="KW-0539">Nucleus</keyword>
<dbReference type="InterPro" id="IPR028364">
    <property type="entry name" value="Ribosomal_uL1/biogenesis"/>
</dbReference>
<dbReference type="AlphaFoldDB" id="A0AAV3PVH2"/>
<dbReference type="EMBL" id="BAABME010002675">
    <property type="protein sequence ID" value="GAA0155650.1"/>
    <property type="molecule type" value="Genomic_DNA"/>
</dbReference>
<keyword evidence="3" id="KW-0597">Phosphoprotein</keyword>
<evidence type="ECO:0000256" key="8">
    <source>
        <dbReference type="ARBA" id="ARBA00054167"/>
    </source>
</evidence>
<protein>
    <recommendedName>
        <fullName evidence="10">Ribosomal L1 domain-containing protein 1</fullName>
    </recommendedName>
</protein>
<dbReference type="SUPFAM" id="SSF56808">
    <property type="entry name" value="Ribosomal protein L1"/>
    <property type="match status" value="1"/>
</dbReference>
<keyword evidence="13" id="KW-1185">Reference proteome</keyword>
<dbReference type="FunFam" id="3.40.50.790:FF:000004">
    <property type="entry name" value="Ribosomal L1 domain-containing 1-like 1"/>
    <property type="match status" value="1"/>
</dbReference>
<dbReference type="GO" id="GO:0005730">
    <property type="term" value="C:nucleolus"/>
    <property type="evidence" value="ECO:0007669"/>
    <property type="project" value="UniProtKB-SubCell"/>
</dbReference>
<evidence type="ECO:0000256" key="1">
    <source>
        <dbReference type="ARBA" id="ARBA00004604"/>
    </source>
</evidence>
<keyword evidence="12" id="KW-0687">Ribonucleoprotein</keyword>
<evidence type="ECO:0000313" key="13">
    <source>
        <dbReference type="Proteomes" id="UP001454036"/>
    </source>
</evidence>
<evidence type="ECO:0000256" key="7">
    <source>
        <dbReference type="ARBA" id="ARBA00023242"/>
    </source>
</evidence>
<dbReference type="InterPro" id="IPR016095">
    <property type="entry name" value="Ribosomal_uL1_3-a/b-sand"/>
</dbReference>
<evidence type="ECO:0000256" key="11">
    <source>
        <dbReference type="SAM" id="MobiDB-lite"/>
    </source>
</evidence>
<proteinExistence type="inferred from homology"/>
<evidence type="ECO:0000313" key="12">
    <source>
        <dbReference type="EMBL" id="GAA0155650.1"/>
    </source>
</evidence>
<keyword evidence="2" id="KW-1017">Isopeptide bond</keyword>
<evidence type="ECO:0000256" key="4">
    <source>
        <dbReference type="ARBA" id="ARBA00022843"/>
    </source>
</evidence>
<reference evidence="12 13" key="1">
    <citation type="submission" date="2024-01" db="EMBL/GenBank/DDBJ databases">
        <title>The complete chloroplast genome sequence of Lithospermum erythrorhizon: insights into the phylogenetic relationship among Boraginaceae species and the maternal lineages of purple gromwells.</title>
        <authorList>
            <person name="Okada T."/>
            <person name="Watanabe K."/>
        </authorList>
    </citation>
    <scope>NUCLEOTIDE SEQUENCE [LARGE SCALE GENOMIC DNA]</scope>
</reference>
<feature type="compositionally biased region" description="Acidic residues" evidence="11">
    <location>
        <begin position="309"/>
        <end position="330"/>
    </location>
</feature>
<feature type="region of interest" description="Disordered" evidence="11">
    <location>
        <begin position="309"/>
        <end position="348"/>
    </location>
</feature>
<keyword evidence="5" id="KW-0007">Acetylation</keyword>